<keyword evidence="1" id="KW-0812">Transmembrane</keyword>
<feature type="transmembrane region" description="Helical" evidence="1">
    <location>
        <begin position="24"/>
        <end position="43"/>
    </location>
</feature>
<proteinExistence type="predicted"/>
<gene>
    <name evidence="2" type="ORF">BN533_00855</name>
</gene>
<comment type="caution">
    <text evidence="2">The sequence shown here is derived from an EMBL/GenBank/DDBJ whole genome shotgun (WGS) entry which is preliminary data.</text>
</comment>
<dbReference type="HOGENOM" id="CLU_713411_0_0_9"/>
<keyword evidence="1" id="KW-1133">Transmembrane helix</keyword>
<name>R6I8S9_9FIRM</name>
<dbReference type="RefSeq" id="WP_021717757.1">
    <property type="nucleotide sequence ID" value="NZ_CAKVRS010000006.1"/>
</dbReference>
<protein>
    <recommendedName>
        <fullName evidence="3">DUF697 domain-containing protein</fullName>
    </recommendedName>
</protein>
<keyword evidence="1" id="KW-0472">Membrane</keyword>
<dbReference type="eggNOG" id="COG3597">
    <property type="taxonomic scope" value="Bacteria"/>
</dbReference>
<dbReference type="AlphaFoldDB" id="R6I8S9"/>
<evidence type="ECO:0008006" key="3">
    <source>
        <dbReference type="Google" id="ProtNLM"/>
    </source>
</evidence>
<reference evidence="2" key="1">
    <citation type="submission" date="2012-11" db="EMBL/GenBank/DDBJ databases">
        <title>Dependencies among metagenomic species, viruses, plasmids and units of genetic variation.</title>
        <authorList>
            <person name="Nielsen H.B."/>
            <person name="Almeida M."/>
            <person name="Juncker A.S."/>
            <person name="Rasmussen S."/>
            <person name="Li J."/>
            <person name="Sunagawa S."/>
            <person name="Plichta D."/>
            <person name="Gautier L."/>
            <person name="Le Chatelier E."/>
            <person name="Peletier E."/>
            <person name="Bonde I."/>
            <person name="Nielsen T."/>
            <person name="Manichanh C."/>
            <person name="Arumugam M."/>
            <person name="Batto J."/>
            <person name="Santos M.B.Q.D."/>
            <person name="Blom N."/>
            <person name="Borruel N."/>
            <person name="Burgdorf K.S."/>
            <person name="Boumezbeur F."/>
            <person name="Casellas F."/>
            <person name="Dore J."/>
            <person name="Guarner F."/>
            <person name="Hansen T."/>
            <person name="Hildebrand F."/>
            <person name="Kaas R.S."/>
            <person name="Kennedy S."/>
            <person name="Kristiansen K."/>
            <person name="Kultima J.R."/>
            <person name="Leonard P."/>
            <person name="Levenez F."/>
            <person name="Lund O."/>
            <person name="Moumen B."/>
            <person name="Le Paslier D."/>
            <person name="Pons N."/>
            <person name="Pedersen O."/>
            <person name="Prifti E."/>
            <person name="Qin J."/>
            <person name="Raes J."/>
            <person name="Tap J."/>
            <person name="Tims S."/>
            <person name="Ussery D.W."/>
            <person name="Yamada T."/>
            <person name="MetaHit consortium"/>
            <person name="Renault P."/>
            <person name="Sicheritz-Ponten T."/>
            <person name="Bork P."/>
            <person name="Wang J."/>
            <person name="Brunak S."/>
            <person name="Ehrlich S.D."/>
        </authorList>
    </citation>
    <scope>NUCLEOTIDE SEQUENCE [LARGE SCALE GENOMIC DNA]</scope>
</reference>
<dbReference type="STRING" id="1262914.BN533_00855"/>
<dbReference type="EMBL" id="CBDS010000053">
    <property type="protein sequence ID" value="CDB45730.1"/>
    <property type="molecule type" value="Genomic_DNA"/>
</dbReference>
<sequence length="387" mass="43120">MTEEKELQPVDIEWEAEKICRWGAARAGVIVVAPLVGTMALMANEVYMIMRLGELRGVKLEESAVLGLLTSLGATFVGQTLVTLIPIAPIQVPVGVSVTYAVGKAANAWIKAGRPEDIAEFREVYESARKEGMKHSEDFEKMDCKDTPLGDESKRFELRELKEALRNKSGNLFSKIEKHADRAETVLSEKIATVSERLRPLKDKGQLWFSAQKWEQLSQGGLVVPYDEIVDYVRQSLAGSEFTLQSLAYAEPDLLRLELQHTTHGTLELLLQVEVFNVDAESAFTRLKLVDFAVADNDFAQLVVELMGSKLIMAIVDLVIDRVDIDADSVTTKYEQGSISVDFTAALQQSRLQQKKVLDRSLFDVVHLVELVPQADGVLVKAKTEWK</sequence>
<accession>R6I8S9</accession>
<evidence type="ECO:0000313" key="2">
    <source>
        <dbReference type="EMBL" id="CDB45730.1"/>
    </source>
</evidence>
<evidence type="ECO:0000256" key="1">
    <source>
        <dbReference type="SAM" id="Phobius"/>
    </source>
</evidence>
<organism evidence="2">
    <name type="scientific">Phascolarctobacterium faecium</name>
    <dbReference type="NCBI Taxonomy" id="33025"/>
    <lineage>
        <taxon>Bacteria</taxon>
        <taxon>Bacillati</taxon>
        <taxon>Bacillota</taxon>
        <taxon>Negativicutes</taxon>
        <taxon>Acidaminococcales</taxon>
        <taxon>Acidaminococcaceae</taxon>
        <taxon>Phascolarctobacterium</taxon>
    </lineage>
</organism>